<protein>
    <recommendedName>
        <fullName evidence="2">Fibronectin type-III domain-containing protein</fullName>
    </recommendedName>
</protein>
<reference evidence="3 4" key="1">
    <citation type="journal article" date="2016" name="Nat. Commun.">
        <title>Thousands of microbial genomes shed light on interconnected biogeochemical processes in an aquifer system.</title>
        <authorList>
            <person name="Anantharaman K."/>
            <person name="Brown C.T."/>
            <person name="Hug L.A."/>
            <person name="Sharon I."/>
            <person name="Castelle C.J."/>
            <person name="Probst A.J."/>
            <person name="Thomas B.C."/>
            <person name="Singh A."/>
            <person name="Wilkins M.J."/>
            <person name="Karaoz U."/>
            <person name="Brodie E.L."/>
            <person name="Williams K.H."/>
            <person name="Hubbard S.S."/>
            <person name="Banfield J.F."/>
        </authorList>
    </citation>
    <scope>NUCLEOTIDE SEQUENCE [LARGE SCALE GENOMIC DNA]</scope>
</reference>
<feature type="transmembrane region" description="Helical" evidence="1">
    <location>
        <begin position="6"/>
        <end position="23"/>
    </location>
</feature>
<accession>A0A1F5MJX4</accession>
<dbReference type="Gene3D" id="2.60.40.380">
    <property type="entry name" value="Purple acid phosphatase-like, N-terminal"/>
    <property type="match status" value="1"/>
</dbReference>
<dbReference type="InterPro" id="IPR015914">
    <property type="entry name" value="PAPs_N"/>
</dbReference>
<feature type="domain" description="Fibronectin type-III" evidence="2">
    <location>
        <begin position="38"/>
        <end position="133"/>
    </location>
</feature>
<dbReference type="GO" id="GO:0000272">
    <property type="term" value="P:polysaccharide catabolic process"/>
    <property type="evidence" value="ECO:0007669"/>
    <property type="project" value="InterPro"/>
</dbReference>
<dbReference type="Pfam" id="PF16656">
    <property type="entry name" value="Pur_ac_phosph_N"/>
    <property type="match status" value="1"/>
</dbReference>
<dbReference type="Gene3D" id="1.10.1330.10">
    <property type="entry name" value="Dockerin domain"/>
    <property type="match status" value="1"/>
</dbReference>
<comment type="caution">
    <text evidence="3">The sequence shown here is derived from an EMBL/GenBank/DDBJ whole genome shotgun (WGS) entry which is preliminary data.</text>
</comment>
<dbReference type="PROSITE" id="PS50853">
    <property type="entry name" value="FN3"/>
    <property type="match status" value="1"/>
</dbReference>
<dbReference type="InterPro" id="IPR018247">
    <property type="entry name" value="EF_Hand_1_Ca_BS"/>
</dbReference>
<keyword evidence="1" id="KW-1133">Transmembrane helix</keyword>
<dbReference type="EMBL" id="MFDO01000011">
    <property type="protein sequence ID" value="OGE65687.1"/>
    <property type="molecule type" value="Genomic_DNA"/>
</dbReference>
<dbReference type="PROSITE" id="PS00018">
    <property type="entry name" value="EF_HAND_1"/>
    <property type="match status" value="1"/>
</dbReference>
<dbReference type="GO" id="GO:0003993">
    <property type="term" value="F:acid phosphatase activity"/>
    <property type="evidence" value="ECO:0007669"/>
    <property type="project" value="InterPro"/>
</dbReference>
<evidence type="ECO:0000313" key="3">
    <source>
        <dbReference type="EMBL" id="OGE65687.1"/>
    </source>
</evidence>
<dbReference type="InterPro" id="IPR036439">
    <property type="entry name" value="Dockerin_dom_sf"/>
</dbReference>
<dbReference type="AlphaFoldDB" id="A0A1F5MJX4"/>
<evidence type="ECO:0000313" key="4">
    <source>
        <dbReference type="Proteomes" id="UP000178017"/>
    </source>
</evidence>
<dbReference type="InterPro" id="IPR003961">
    <property type="entry name" value="FN3_dom"/>
</dbReference>
<name>A0A1F5MJX4_9BACT</name>
<evidence type="ECO:0000259" key="2">
    <source>
        <dbReference type="PROSITE" id="PS50853"/>
    </source>
</evidence>
<dbReference type="GO" id="GO:0046872">
    <property type="term" value="F:metal ion binding"/>
    <property type="evidence" value="ECO:0007669"/>
    <property type="project" value="InterPro"/>
</dbReference>
<evidence type="ECO:0000256" key="1">
    <source>
        <dbReference type="SAM" id="Phobius"/>
    </source>
</evidence>
<dbReference type="SUPFAM" id="SSF49363">
    <property type="entry name" value="Purple acid phosphatase, N-terminal domain"/>
    <property type="match status" value="1"/>
</dbReference>
<keyword evidence="1" id="KW-0472">Membrane</keyword>
<keyword evidence="1" id="KW-0812">Transmembrane</keyword>
<dbReference type="Proteomes" id="UP000178017">
    <property type="component" value="Unassembled WGS sequence"/>
</dbReference>
<dbReference type="CDD" id="cd00063">
    <property type="entry name" value="FN3"/>
    <property type="match status" value="1"/>
</dbReference>
<proteinExistence type="predicted"/>
<sequence length="304" mass="32901">MRIPTILGILLLVIGIGVGVYLTKERQVFFSQASVVNTPSQVTVANIDSTSASIYWQTDKESPGFITAGLTPSGLDLTFNDDRDLQTPQKHTLHFVTLKSLQADTTYHFQVVSGGVADTQTRSFTTSREVSPSNLSPLSGVVLDEKLQPVTEALVILSIPGAQSLATITKSSGNFILPLVSLKTADLALGFDLSTSKVGSLKIFNSLKNSTLEVEIPSSYEPSLPTIILGENRSLVPTKAPTPTPDPITKYDLNADKKLDDKDRQIIRSNFYSQKEDSLRVDFNGDGVVNQQDLSLFNNAAANL</sequence>
<gene>
    <name evidence="3" type="ORF">A3B49_03935</name>
</gene>
<organism evidence="3 4">
    <name type="scientific">Candidatus Daviesbacteria bacterium RIFCSPLOWO2_01_FULL_40_24</name>
    <dbReference type="NCBI Taxonomy" id="1797787"/>
    <lineage>
        <taxon>Bacteria</taxon>
        <taxon>Candidatus Daviesiibacteriota</taxon>
    </lineage>
</organism>
<dbReference type="InterPro" id="IPR008963">
    <property type="entry name" value="Purple_acid_Pase-like_N"/>
</dbReference>